<dbReference type="PROSITE" id="PS50235">
    <property type="entry name" value="USP_3"/>
    <property type="match status" value="1"/>
</dbReference>
<gene>
    <name evidence="4" type="ORF">FOB64_002393</name>
</gene>
<dbReference type="PROSITE" id="PS00973">
    <property type="entry name" value="USP_2"/>
    <property type="match status" value="1"/>
</dbReference>
<dbReference type="EMBL" id="JABWAD010000027">
    <property type="protein sequence ID" value="KAF6070317.1"/>
    <property type="molecule type" value="Genomic_DNA"/>
</dbReference>
<feature type="region of interest" description="Disordered" evidence="1">
    <location>
        <begin position="420"/>
        <end position="509"/>
    </location>
</feature>
<dbReference type="InterPro" id="IPR001394">
    <property type="entry name" value="Peptidase_C19_UCH"/>
</dbReference>
<accession>A0A8H6F5S4</accession>
<dbReference type="SUPFAM" id="SSF54001">
    <property type="entry name" value="Cysteine proteinases"/>
    <property type="match status" value="1"/>
</dbReference>
<protein>
    <submittedName>
        <fullName evidence="4">Ubiquitin carboxyl-terminal hydrolase family protein</fullName>
    </submittedName>
</protein>
<organism evidence="4 5">
    <name type="scientific">Candida albicans</name>
    <name type="common">Yeast</name>
    <dbReference type="NCBI Taxonomy" id="5476"/>
    <lineage>
        <taxon>Eukaryota</taxon>
        <taxon>Fungi</taxon>
        <taxon>Dikarya</taxon>
        <taxon>Ascomycota</taxon>
        <taxon>Saccharomycotina</taxon>
        <taxon>Pichiomycetes</taxon>
        <taxon>Debaryomycetaceae</taxon>
        <taxon>Candida/Lodderomyces clade</taxon>
        <taxon>Candida</taxon>
    </lineage>
</organism>
<feature type="region of interest" description="Disordered" evidence="1">
    <location>
        <begin position="586"/>
        <end position="619"/>
    </location>
</feature>
<feature type="compositionally biased region" description="Polar residues" evidence="1">
    <location>
        <begin position="589"/>
        <end position="606"/>
    </location>
</feature>
<dbReference type="InterPro" id="IPR028889">
    <property type="entry name" value="USP"/>
</dbReference>
<evidence type="ECO:0000313" key="5">
    <source>
        <dbReference type="Proteomes" id="UP000536275"/>
    </source>
</evidence>
<dbReference type="GO" id="GO:0016579">
    <property type="term" value="P:protein deubiquitination"/>
    <property type="evidence" value="ECO:0007669"/>
    <property type="project" value="InterPro"/>
</dbReference>
<feature type="compositionally biased region" description="Low complexity" evidence="1">
    <location>
        <begin position="468"/>
        <end position="487"/>
    </location>
</feature>
<dbReference type="GO" id="GO:0004843">
    <property type="term" value="F:cysteine-type deubiquitinase activity"/>
    <property type="evidence" value="ECO:0007669"/>
    <property type="project" value="InterPro"/>
</dbReference>
<reference evidence="4 5" key="1">
    <citation type="submission" date="2020-03" db="EMBL/GenBank/DDBJ databases">
        <title>FDA dAtabase for Regulatory Grade micrObial Sequences (FDA-ARGOS): Supporting development and validation of Infectious Disease Dx tests.</title>
        <authorList>
            <person name="Campos J."/>
            <person name="Goldberg B."/>
            <person name="Tallon L."/>
            <person name="Sadzewicz L."/>
            <person name="Vavikolanu K."/>
            <person name="Mehta A."/>
            <person name="Aluvathingal J."/>
            <person name="Nadendla S."/>
            <person name="Nandy P."/>
            <person name="Geyer C."/>
            <person name="Yan Y."/>
            <person name="Sichtig H."/>
        </authorList>
    </citation>
    <scope>NUCLEOTIDE SEQUENCE [LARGE SCALE GENOMIC DNA]</scope>
    <source>
        <strain evidence="4 5">FDAARGOS_656</strain>
    </source>
</reference>
<feature type="domain" description="USP" evidence="3">
    <location>
        <begin position="101"/>
        <end position="711"/>
    </location>
</feature>
<sequence length="721" mass="82881">MSEIWNQLKCLITNQDLNTIKHFPQPTTTTTQQIDCLSILNYPFIPTLLLNYWNRKTYSEKKSLLLQISLILSISLYILTPSLPFYKQKPMFSKRPDKHTTGFINLRNDCFANSSLQAYSSVPSLTDYLNKFIASYRQLVEFVKSNNIDIQELINLRLELNKNLQNSKFKRSNSTFEVPLHMAMASMVKKLQETEMTTRTISVWTFLHELENIFNAKMSRSQHDAHELTQLINETLENENLKFKNYAQLDKIVVPEFPFDGLILSQMTCLTCHGVSQPNFTPFVILTLPVPMTTTTNLETLLEQNESEQIEGYQCIKCRVSKIAMNEEHLKHLPEDLENFIKNYNVEGIDASRITSTVQKKSQILKPPKIFGLHLSRSSFDGQVVTRNSCRVKFSDKMTLSIGKEYHDKLKQFQTMVQKEDEKLREKYTSNVLTTDENDMEDEDVQREDIDEKGEEDDDEDDEDVTTDDGTATENETETQSVTTSSTIRPNSGPTGSSQEYSINSAPISHKQTDNLKELFKRFKFNDNDLYKYRLRAVIKHMGSHTQGHYECYKHKPLYVKDKNGNIFKLSPEIKDELTGEIHCEATPVESNPAQSNANNGSATMRSSSSGSSENDEGFRHKFSTMMGRRPSVFQANPTGVEEILLDAFNGNKDTATNKKQEEEKKVKMKKIPSIISKPYWRISDATVTEVSKASVLAEETTVYMLYYERVDRKQIKRHHG</sequence>
<dbReference type="GO" id="GO:0005829">
    <property type="term" value="C:cytosol"/>
    <property type="evidence" value="ECO:0007669"/>
    <property type="project" value="TreeGrafter"/>
</dbReference>
<dbReference type="Pfam" id="PF00443">
    <property type="entry name" value="UCH"/>
    <property type="match status" value="1"/>
</dbReference>
<dbReference type="CDD" id="cd02662">
    <property type="entry name" value="Peptidase_C19F"/>
    <property type="match status" value="1"/>
</dbReference>
<evidence type="ECO:0000313" key="4">
    <source>
        <dbReference type="EMBL" id="KAF6070317.1"/>
    </source>
</evidence>
<dbReference type="Gene3D" id="3.90.70.10">
    <property type="entry name" value="Cysteine proteinases"/>
    <property type="match status" value="1"/>
</dbReference>
<dbReference type="PANTHER" id="PTHR24006">
    <property type="entry name" value="UBIQUITIN CARBOXYL-TERMINAL HYDROLASE"/>
    <property type="match status" value="1"/>
</dbReference>
<dbReference type="InterPro" id="IPR018200">
    <property type="entry name" value="USP_CS"/>
</dbReference>
<evidence type="ECO:0000256" key="2">
    <source>
        <dbReference type="SAM" id="Phobius"/>
    </source>
</evidence>
<dbReference type="GO" id="GO:0005634">
    <property type="term" value="C:nucleus"/>
    <property type="evidence" value="ECO:0007669"/>
    <property type="project" value="TreeGrafter"/>
</dbReference>
<dbReference type="Proteomes" id="UP000536275">
    <property type="component" value="Unassembled WGS sequence"/>
</dbReference>
<dbReference type="InterPro" id="IPR050164">
    <property type="entry name" value="Peptidase_C19"/>
</dbReference>
<keyword evidence="2" id="KW-0812">Transmembrane</keyword>
<keyword evidence="2" id="KW-1133">Transmembrane helix</keyword>
<feature type="compositionally biased region" description="Polar residues" evidence="1">
    <location>
        <begin position="488"/>
        <end position="507"/>
    </location>
</feature>
<dbReference type="AlphaFoldDB" id="A0A8H6F5S4"/>
<dbReference type="InterPro" id="IPR038765">
    <property type="entry name" value="Papain-like_cys_pep_sf"/>
</dbReference>
<comment type="caution">
    <text evidence="4">The sequence shown here is derived from an EMBL/GenBank/DDBJ whole genome shotgun (WGS) entry which is preliminary data.</text>
</comment>
<proteinExistence type="predicted"/>
<feature type="transmembrane region" description="Helical" evidence="2">
    <location>
        <begin position="64"/>
        <end position="86"/>
    </location>
</feature>
<evidence type="ECO:0000259" key="3">
    <source>
        <dbReference type="PROSITE" id="PS50235"/>
    </source>
</evidence>
<feature type="compositionally biased region" description="Acidic residues" evidence="1">
    <location>
        <begin position="436"/>
        <end position="467"/>
    </location>
</feature>
<name>A0A8H6F5S4_CANAX</name>
<keyword evidence="4" id="KW-0378">Hydrolase</keyword>
<evidence type="ECO:0000256" key="1">
    <source>
        <dbReference type="SAM" id="MobiDB-lite"/>
    </source>
</evidence>
<keyword evidence="2" id="KW-0472">Membrane</keyword>